<dbReference type="RefSeq" id="WP_012179197.1">
    <property type="nucleotide sequence ID" value="NC_009952.1"/>
</dbReference>
<dbReference type="eggNOG" id="COG0730">
    <property type="taxonomic scope" value="Bacteria"/>
</dbReference>
<gene>
    <name evidence="6" type="ordered locus">Dshi_2536</name>
</gene>
<protein>
    <recommendedName>
        <fullName evidence="5">Probable membrane transporter protein</fullName>
    </recommendedName>
</protein>
<keyword evidence="2 5" id="KW-0812">Transmembrane</keyword>
<evidence type="ECO:0000256" key="4">
    <source>
        <dbReference type="ARBA" id="ARBA00023136"/>
    </source>
</evidence>
<evidence type="ECO:0000256" key="5">
    <source>
        <dbReference type="RuleBase" id="RU363041"/>
    </source>
</evidence>
<keyword evidence="3 5" id="KW-1133">Transmembrane helix</keyword>
<feature type="transmembrane region" description="Helical" evidence="5">
    <location>
        <begin position="37"/>
        <end position="59"/>
    </location>
</feature>
<feature type="transmembrane region" description="Helical" evidence="5">
    <location>
        <begin position="79"/>
        <end position="101"/>
    </location>
</feature>
<evidence type="ECO:0000313" key="6">
    <source>
        <dbReference type="EMBL" id="ABV94269.1"/>
    </source>
</evidence>
<keyword evidence="5" id="KW-1003">Cell membrane</keyword>
<feature type="transmembrane region" description="Helical" evidence="5">
    <location>
        <begin position="7"/>
        <end position="31"/>
    </location>
</feature>
<dbReference type="HOGENOM" id="CLU_2105105_0_0_5"/>
<dbReference type="Pfam" id="PF01925">
    <property type="entry name" value="TauE"/>
    <property type="match status" value="1"/>
</dbReference>
<evidence type="ECO:0000256" key="3">
    <source>
        <dbReference type="ARBA" id="ARBA00022989"/>
    </source>
</evidence>
<comment type="similarity">
    <text evidence="5">Belongs to the 4-toluene sulfonate uptake permease (TSUP) (TC 2.A.102) family.</text>
</comment>
<keyword evidence="4 5" id="KW-0472">Membrane</keyword>
<dbReference type="AlphaFoldDB" id="A8LSS0"/>
<evidence type="ECO:0000313" key="7">
    <source>
        <dbReference type="Proteomes" id="UP000006833"/>
    </source>
</evidence>
<evidence type="ECO:0000256" key="2">
    <source>
        <dbReference type="ARBA" id="ARBA00022692"/>
    </source>
</evidence>
<dbReference type="InterPro" id="IPR002781">
    <property type="entry name" value="TM_pro_TauE-like"/>
</dbReference>
<dbReference type="OrthoDB" id="8478323at2"/>
<accession>A8LSS0</accession>
<dbReference type="Proteomes" id="UP000006833">
    <property type="component" value="Chromosome"/>
</dbReference>
<sequence length="115" mass="11953">MAEFLHAGLGWSIASTLTALSFFTFSMTAAFGIGGTAVMLAVLATLLPAAAIPLVHGFVQLGSNAGRATIMWRHLRREIAPMFLAGAVIGIALGSVFLVQLDPAILQIALGSFIL</sequence>
<name>A8LSS0_DINSH</name>
<proteinExistence type="inferred from homology"/>
<comment type="subcellular location">
    <subcellularLocation>
        <location evidence="5">Cell membrane</location>
        <topology evidence="5">Multi-pass membrane protein</topology>
    </subcellularLocation>
    <subcellularLocation>
        <location evidence="1">Membrane</location>
        <topology evidence="1">Multi-pass membrane protein</topology>
    </subcellularLocation>
</comment>
<dbReference type="STRING" id="398580.Dshi_2536"/>
<dbReference type="KEGG" id="dsh:Dshi_2536"/>
<dbReference type="EMBL" id="CP000830">
    <property type="protein sequence ID" value="ABV94269.1"/>
    <property type="molecule type" value="Genomic_DNA"/>
</dbReference>
<keyword evidence="7" id="KW-1185">Reference proteome</keyword>
<evidence type="ECO:0000256" key="1">
    <source>
        <dbReference type="ARBA" id="ARBA00004141"/>
    </source>
</evidence>
<organism evidence="6 7">
    <name type="scientific">Dinoroseobacter shibae (strain DSM 16493 / NCIMB 14021 / DFL 12)</name>
    <dbReference type="NCBI Taxonomy" id="398580"/>
    <lineage>
        <taxon>Bacteria</taxon>
        <taxon>Pseudomonadati</taxon>
        <taxon>Pseudomonadota</taxon>
        <taxon>Alphaproteobacteria</taxon>
        <taxon>Rhodobacterales</taxon>
        <taxon>Roseobacteraceae</taxon>
        <taxon>Dinoroseobacter</taxon>
    </lineage>
</organism>
<reference evidence="7" key="1">
    <citation type="journal article" date="2010" name="ISME J.">
        <title>The complete genome sequence of the algal symbiont Dinoroseobacter shibae: a hitchhiker's guide to life in the sea.</title>
        <authorList>
            <person name="Wagner-Dobler I."/>
            <person name="Ballhausen B."/>
            <person name="Berger M."/>
            <person name="Brinkhoff T."/>
            <person name="Buchholz I."/>
            <person name="Bunk B."/>
            <person name="Cypionka H."/>
            <person name="Daniel R."/>
            <person name="Drepper T."/>
            <person name="Gerdts G."/>
            <person name="Hahnke S."/>
            <person name="Han C."/>
            <person name="Jahn D."/>
            <person name="Kalhoefer D."/>
            <person name="Kiss H."/>
            <person name="Klenk H.P."/>
            <person name="Kyrpides N."/>
            <person name="Liebl W."/>
            <person name="Liesegang H."/>
            <person name="Meincke L."/>
            <person name="Pati A."/>
            <person name="Petersen J."/>
            <person name="Piekarski T."/>
            <person name="Pommerenke C."/>
            <person name="Pradella S."/>
            <person name="Pukall R."/>
            <person name="Rabus R."/>
            <person name="Stackebrandt E."/>
            <person name="Thole S."/>
            <person name="Thompson L."/>
            <person name="Tielen P."/>
            <person name="Tomasch J."/>
            <person name="von Jan M."/>
            <person name="Wanphrut N."/>
            <person name="Wichels A."/>
            <person name="Zech H."/>
            <person name="Simon M."/>
        </authorList>
    </citation>
    <scope>NUCLEOTIDE SEQUENCE [LARGE SCALE GENOMIC DNA]</scope>
    <source>
        <strain evidence="7">DSM 16493 / NCIMB 14021 / DFL 12</strain>
    </source>
</reference>